<organism evidence="8 9">
    <name type="scientific">Paractinoplanes globisporus</name>
    <dbReference type="NCBI Taxonomy" id="113565"/>
    <lineage>
        <taxon>Bacteria</taxon>
        <taxon>Bacillati</taxon>
        <taxon>Actinomycetota</taxon>
        <taxon>Actinomycetes</taxon>
        <taxon>Micromonosporales</taxon>
        <taxon>Micromonosporaceae</taxon>
        <taxon>Paractinoplanes</taxon>
    </lineage>
</organism>
<keyword evidence="5" id="KW-0346">Stress response</keyword>
<keyword evidence="3 7" id="KW-0547">Nucleotide-binding</keyword>
<dbReference type="InterPro" id="IPR018181">
    <property type="entry name" value="Heat_shock_70_CS"/>
</dbReference>
<keyword evidence="9" id="KW-1185">Reference proteome</keyword>
<sequence length="533" mass="56890">MATFGIDLGTTYSCISYVDDSGKPVIVPNAEGRELTPSVVYFESPHNVVVGEQAKDAAKSDAERVVALIKRQMGNRDTEFDFDGVSYTPESVSAFIVRDLARSARRVIGTEATDAVITVPAYFGVSERHATRLAGEIAGLNVVSVVPEPVAAALHYGALSASEARTILVYDLGGGTFDTTVIKLHGGDVTVVCTDGDHHLGGADWDDRIVTYLAECFVAAHPEAGADESESFLQGLGLIAEETKIALSSRTTKRQLIQFGGARLNVDLTRETFEEITADLLNRTLEITARTLRVAEELDAGRPDTLLLVGGSTIMPAVARVLGGTLGLQPHLHDPHLAVAKGAAMFALQESIRVRLAGEKTPDSDDVKTTAEALGVKADTVRALAAKKVTIVVPRAFGVGVVARDTKPEDGKTEVRHLLEANTPLPSPKITEQFFTAVSDQTSILITIYEQAGAEVSHLVEFNNPIGEGVISRLPLLPKGSPVDITFSMNETGLLTVDASELTTGQKIRIEVQIGGLDEKRVHQAREAVARLS</sequence>
<dbReference type="Pfam" id="PF00012">
    <property type="entry name" value="HSP70"/>
    <property type="match status" value="2"/>
</dbReference>
<protein>
    <submittedName>
        <fullName evidence="8">Hsp70 family protein</fullName>
    </submittedName>
</protein>
<evidence type="ECO:0000256" key="4">
    <source>
        <dbReference type="ARBA" id="ARBA00022840"/>
    </source>
</evidence>
<dbReference type="Proteomes" id="UP001602245">
    <property type="component" value="Unassembled WGS sequence"/>
</dbReference>
<dbReference type="PROSITE" id="PS01036">
    <property type="entry name" value="HSP70_3"/>
    <property type="match status" value="1"/>
</dbReference>
<dbReference type="PROSITE" id="PS00329">
    <property type="entry name" value="HSP70_2"/>
    <property type="match status" value="1"/>
</dbReference>
<dbReference type="PRINTS" id="PR00301">
    <property type="entry name" value="HEATSHOCK70"/>
</dbReference>
<dbReference type="RefSeq" id="WP_020509489.1">
    <property type="nucleotide sequence ID" value="NZ_JBIAZU010000001.1"/>
</dbReference>
<dbReference type="CDD" id="cd24029">
    <property type="entry name" value="ASKHA_NBD_HSP70_DnaK_HscA_HscC"/>
    <property type="match status" value="1"/>
</dbReference>
<comment type="caution">
    <text evidence="8">The sequence shown here is derived from an EMBL/GenBank/DDBJ whole genome shotgun (WGS) entry which is preliminary data.</text>
</comment>
<dbReference type="Gene3D" id="3.90.640.10">
    <property type="entry name" value="Actin, Chain A, domain 4"/>
    <property type="match status" value="1"/>
</dbReference>
<dbReference type="Gene3D" id="2.60.34.10">
    <property type="entry name" value="Substrate Binding Domain Of DNAk, Chain A, domain 1"/>
    <property type="match status" value="1"/>
</dbReference>
<dbReference type="SUPFAM" id="SSF100920">
    <property type="entry name" value="Heat shock protein 70kD (HSP70), peptide-binding domain"/>
    <property type="match status" value="1"/>
</dbReference>
<accession>A0ABW6W761</accession>
<dbReference type="InterPro" id="IPR029047">
    <property type="entry name" value="HSP70_peptide-bd_sf"/>
</dbReference>
<reference evidence="8 9" key="1">
    <citation type="submission" date="2024-10" db="EMBL/GenBank/DDBJ databases">
        <title>The Natural Products Discovery Center: Release of the First 8490 Sequenced Strains for Exploring Actinobacteria Biosynthetic Diversity.</title>
        <authorList>
            <person name="Kalkreuter E."/>
            <person name="Kautsar S.A."/>
            <person name="Yang D."/>
            <person name="Bader C.D."/>
            <person name="Teijaro C.N."/>
            <person name="Fluegel L."/>
            <person name="Davis C.M."/>
            <person name="Simpson J.R."/>
            <person name="Lauterbach L."/>
            <person name="Steele A.D."/>
            <person name="Gui C."/>
            <person name="Meng S."/>
            <person name="Li G."/>
            <person name="Viehrig K."/>
            <person name="Ye F."/>
            <person name="Su P."/>
            <person name="Kiefer A.F."/>
            <person name="Nichols A."/>
            <person name="Cepeda A.J."/>
            <person name="Yan W."/>
            <person name="Fan B."/>
            <person name="Jiang Y."/>
            <person name="Adhikari A."/>
            <person name="Zheng C.-J."/>
            <person name="Schuster L."/>
            <person name="Cowan T.M."/>
            <person name="Smanski M.J."/>
            <person name="Chevrette M.G."/>
            <person name="De Carvalho L.P.S."/>
            <person name="Shen B."/>
        </authorList>
    </citation>
    <scope>NUCLEOTIDE SEQUENCE [LARGE SCALE GENOMIC DNA]</scope>
    <source>
        <strain evidence="8 9">NPDC000087</strain>
    </source>
</reference>
<dbReference type="EMBL" id="JBIAZU010000001">
    <property type="protein sequence ID" value="MFF5289144.1"/>
    <property type="molecule type" value="Genomic_DNA"/>
</dbReference>
<evidence type="ECO:0000256" key="5">
    <source>
        <dbReference type="ARBA" id="ARBA00023016"/>
    </source>
</evidence>
<evidence type="ECO:0000256" key="3">
    <source>
        <dbReference type="ARBA" id="ARBA00022741"/>
    </source>
</evidence>
<evidence type="ECO:0000256" key="1">
    <source>
        <dbReference type="ARBA" id="ARBA00007381"/>
    </source>
</evidence>
<dbReference type="InterPro" id="IPR013126">
    <property type="entry name" value="Hsp_70_fam"/>
</dbReference>
<proteinExistence type="inferred from homology"/>
<name>A0ABW6W761_9ACTN</name>
<evidence type="ECO:0000256" key="2">
    <source>
        <dbReference type="ARBA" id="ARBA00022553"/>
    </source>
</evidence>
<evidence type="ECO:0000256" key="7">
    <source>
        <dbReference type="RuleBase" id="RU003322"/>
    </source>
</evidence>
<dbReference type="SUPFAM" id="SSF53067">
    <property type="entry name" value="Actin-like ATPase domain"/>
    <property type="match status" value="2"/>
</dbReference>
<keyword evidence="2" id="KW-0597">Phosphoprotein</keyword>
<evidence type="ECO:0000313" key="8">
    <source>
        <dbReference type="EMBL" id="MFF5289144.1"/>
    </source>
</evidence>
<comment type="similarity">
    <text evidence="1 7">Belongs to the heat shock protein 70 family.</text>
</comment>
<evidence type="ECO:0000256" key="6">
    <source>
        <dbReference type="ARBA" id="ARBA00023186"/>
    </source>
</evidence>
<gene>
    <name evidence="8" type="ORF">ACFY35_06890</name>
</gene>
<keyword evidence="6" id="KW-0143">Chaperone</keyword>
<keyword evidence="4 7" id="KW-0067">ATP-binding</keyword>
<dbReference type="PROSITE" id="PS00297">
    <property type="entry name" value="HSP70_1"/>
    <property type="match status" value="1"/>
</dbReference>
<dbReference type="Gene3D" id="3.30.420.40">
    <property type="match status" value="2"/>
</dbReference>
<dbReference type="InterPro" id="IPR043129">
    <property type="entry name" value="ATPase_NBD"/>
</dbReference>
<dbReference type="PANTHER" id="PTHR19375">
    <property type="entry name" value="HEAT SHOCK PROTEIN 70KDA"/>
    <property type="match status" value="1"/>
</dbReference>
<evidence type="ECO:0000313" key="9">
    <source>
        <dbReference type="Proteomes" id="UP001602245"/>
    </source>
</evidence>